<dbReference type="InterPro" id="IPR000524">
    <property type="entry name" value="Tscrpt_reg_HTH_GntR"/>
</dbReference>
<dbReference type="PANTHER" id="PTHR43537:SF5">
    <property type="entry name" value="UXU OPERON TRANSCRIPTIONAL REGULATOR"/>
    <property type="match status" value="1"/>
</dbReference>
<dbReference type="SUPFAM" id="SSF46785">
    <property type="entry name" value="Winged helix' DNA-binding domain"/>
    <property type="match status" value="1"/>
</dbReference>
<dbReference type="Pfam" id="PF07729">
    <property type="entry name" value="FCD"/>
    <property type="match status" value="1"/>
</dbReference>
<evidence type="ECO:0000259" key="4">
    <source>
        <dbReference type="PROSITE" id="PS50949"/>
    </source>
</evidence>
<feature type="domain" description="HTH gntR-type" evidence="4">
    <location>
        <begin position="20"/>
        <end position="90"/>
    </location>
</feature>
<dbReference type="Proteomes" id="UP000199071">
    <property type="component" value="Unassembled WGS sequence"/>
</dbReference>
<dbReference type="InterPro" id="IPR036390">
    <property type="entry name" value="WH_DNA-bd_sf"/>
</dbReference>
<dbReference type="RefSeq" id="WP_210185517.1">
    <property type="nucleotide sequence ID" value="NZ_FMXQ01000001.1"/>
</dbReference>
<protein>
    <submittedName>
        <fullName evidence="5">Transcriptional regulator, GntR family</fullName>
    </submittedName>
</protein>
<reference evidence="5 6" key="1">
    <citation type="submission" date="2016-10" db="EMBL/GenBank/DDBJ databases">
        <authorList>
            <person name="de Groot N.N."/>
        </authorList>
    </citation>
    <scope>NUCLEOTIDE SEQUENCE [LARGE SCALE GENOMIC DNA]</scope>
    <source>
        <strain evidence="5 6">ATCC 35022</strain>
    </source>
</reference>
<dbReference type="PANTHER" id="PTHR43537">
    <property type="entry name" value="TRANSCRIPTIONAL REGULATOR, GNTR FAMILY"/>
    <property type="match status" value="1"/>
</dbReference>
<name>A0A1G6A7U4_9HYPH</name>
<dbReference type="Gene3D" id="1.20.120.530">
    <property type="entry name" value="GntR ligand-binding domain-like"/>
    <property type="match status" value="1"/>
</dbReference>
<dbReference type="PROSITE" id="PS50949">
    <property type="entry name" value="HTH_GNTR"/>
    <property type="match status" value="1"/>
</dbReference>
<dbReference type="InterPro" id="IPR011711">
    <property type="entry name" value="GntR_C"/>
</dbReference>
<dbReference type="GO" id="GO:0003677">
    <property type="term" value="F:DNA binding"/>
    <property type="evidence" value="ECO:0007669"/>
    <property type="project" value="UniProtKB-KW"/>
</dbReference>
<evidence type="ECO:0000256" key="1">
    <source>
        <dbReference type="ARBA" id="ARBA00023015"/>
    </source>
</evidence>
<dbReference type="Gene3D" id="1.10.10.10">
    <property type="entry name" value="Winged helix-like DNA-binding domain superfamily/Winged helix DNA-binding domain"/>
    <property type="match status" value="1"/>
</dbReference>
<dbReference type="SMART" id="SM00345">
    <property type="entry name" value="HTH_GNTR"/>
    <property type="match status" value="1"/>
</dbReference>
<keyword evidence="6" id="KW-1185">Reference proteome</keyword>
<dbReference type="EMBL" id="FMXQ01000001">
    <property type="protein sequence ID" value="SDB04449.1"/>
    <property type="molecule type" value="Genomic_DNA"/>
</dbReference>
<dbReference type="SMART" id="SM00895">
    <property type="entry name" value="FCD"/>
    <property type="match status" value="1"/>
</dbReference>
<keyword evidence="2" id="KW-0238">DNA-binding</keyword>
<dbReference type="GO" id="GO:0003700">
    <property type="term" value="F:DNA-binding transcription factor activity"/>
    <property type="evidence" value="ECO:0007669"/>
    <property type="project" value="InterPro"/>
</dbReference>
<organism evidence="5 6">
    <name type="scientific">Bauldia litoralis</name>
    <dbReference type="NCBI Taxonomy" id="665467"/>
    <lineage>
        <taxon>Bacteria</taxon>
        <taxon>Pseudomonadati</taxon>
        <taxon>Pseudomonadota</taxon>
        <taxon>Alphaproteobacteria</taxon>
        <taxon>Hyphomicrobiales</taxon>
        <taxon>Kaistiaceae</taxon>
        <taxon>Bauldia</taxon>
    </lineage>
</organism>
<accession>A0A1G6A7U4</accession>
<evidence type="ECO:0000256" key="2">
    <source>
        <dbReference type="ARBA" id="ARBA00023125"/>
    </source>
</evidence>
<dbReference type="InterPro" id="IPR036388">
    <property type="entry name" value="WH-like_DNA-bd_sf"/>
</dbReference>
<keyword evidence="1" id="KW-0805">Transcription regulation</keyword>
<sequence length="251" mass="27722">MSGADTDPLDRWHFHPIANPRAHEEVVEQITFAILSGAFGSGERLPNVEALARTMGVSKPVIGEALKVLTKAGVVKAQRGIHGGLSVDNVDVPDSVLTITAPLSHFEVREIVEARRPVELQVALLAGERATETDFAAMQVCIDRLREHRNSDLSNRIRFDHLFHYTIGRTARSRALALYQHQILENLYVRMGPYFAEIEEVESVIRLHEMTLDAIRTRDPAAIAEAIDVHLKPLETVVAEAGEGAGLDNQT</sequence>
<evidence type="ECO:0000313" key="5">
    <source>
        <dbReference type="EMBL" id="SDB04449.1"/>
    </source>
</evidence>
<dbReference type="STRING" id="665467.SAMN02982931_00271"/>
<dbReference type="SUPFAM" id="SSF48008">
    <property type="entry name" value="GntR ligand-binding domain-like"/>
    <property type="match status" value="1"/>
</dbReference>
<keyword evidence="3" id="KW-0804">Transcription</keyword>
<evidence type="ECO:0000256" key="3">
    <source>
        <dbReference type="ARBA" id="ARBA00023163"/>
    </source>
</evidence>
<gene>
    <name evidence="5" type="ORF">SAMN02982931_00271</name>
</gene>
<dbReference type="AlphaFoldDB" id="A0A1G6A7U4"/>
<evidence type="ECO:0000313" key="6">
    <source>
        <dbReference type="Proteomes" id="UP000199071"/>
    </source>
</evidence>
<dbReference type="Pfam" id="PF00392">
    <property type="entry name" value="GntR"/>
    <property type="match status" value="1"/>
</dbReference>
<proteinExistence type="predicted"/>
<dbReference type="InterPro" id="IPR008920">
    <property type="entry name" value="TF_FadR/GntR_C"/>
</dbReference>